<feature type="transmembrane region" description="Helical" evidence="1">
    <location>
        <begin position="7"/>
        <end position="35"/>
    </location>
</feature>
<feature type="transmembrane region" description="Helical" evidence="1">
    <location>
        <begin position="404"/>
        <end position="423"/>
    </location>
</feature>
<accession>A0A4R2NQE3</accession>
<dbReference type="AlphaFoldDB" id="A0A4R2NQE3"/>
<feature type="transmembrane region" description="Helical" evidence="1">
    <location>
        <begin position="189"/>
        <end position="207"/>
    </location>
</feature>
<feature type="transmembrane region" description="Helical" evidence="1">
    <location>
        <begin position="289"/>
        <end position="311"/>
    </location>
</feature>
<evidence type="ECO:0008006" key="4">
    <source>
        <dbReference type="Google" id="ProtNLM"/>
    </source>
</evidence>
<sequence length="473" mass="54493">MFWQKSIAVNILMGVFALYFVIVFSFLGFQSFYILKKELPNQDPLKIVNGILLFYVIGDLIFRYIMQKLPVMNVKPLLVLNIRKSKLVNYVLSKSIFSFFNVVGLFFYIPFSLILIKEGYPASNVLSWLTAMLLIIVTANFLNFLTNKSNIAFGVLLVILGSIIALQQFDIYNFRQDSVAIFTSFYNNWLFVLVPAVVLVVSYYLNYKTLQTQLYLDDAVQVKTKEATTADLSFVDKLGDLAPFIKNDMRLIWRNKRTKTVFLMSFLMLFYAIIFFGNKTYEEKMPAFLIFASLFVTGGFAINFGQFIPAWDSEYYKMIMSQNIRYRKFLESKWLLMCVMTFVLYVLSIPYIYYGIDKFLMITAGAIFNIGFNTLFLLFAGSFNRKRIDLQASGFGNTQGTSATQFLIILPLMGLPMLLFWVFNKFIGFNAGIIAIAAVGVLGLILKDYLMNLIEKKYIKDKYATIHAFNQKK</sequence>
<keyword evidence="1" id="KW-1133">Transmembrane helix</keyword>
<keyword evidence="3" id="KW-1185">Reference proteome</keyword>
<dbReference type="Pfam" id="PF18940">
    <property type="entry name" value="DUF5687"/>
    <property type="match status" value="1"/>
</dbReference>
<proteinExistence type="predicted"/>
<protein>
    <recommendedName>
        <fullName evidence="4">ABC-2 type transport system permease protein</fullName>
    </recommendedName>
</protein>
<dbReference type="InterPro" id="IPR043742">
    <property type="entry name" value="DUF5687"/>
</dbReference>
<feature type="transmembrane region" description="Helical" evidence="1">
    <location>
        <begin position="260"/>
        <end position="277"/>
    </location>
</feature>
<feature type="transmembrane region" description="Helical" evidence="1">
    <location>
        <begin position="429"/>
        <end position="450"/>
    </location>
</feature>
<feature type="transmembrane region" description="Helical" evidence="1">
    <location>
        <begin position="87"/>
        <end position="113"/>
    </location>
</feature>
<evidence type="ECO:0000256" key="1">
    <source>
        <dbReference type="SAM" id="Phobius"/>
    </source>
</evidence>
<comment type="caution">
    <text evidence="2">The sequence shown here is derived from an EMBL/GenBank/DDBJ whole genome shotgun (WGS) entry which is preliminary data.</text>
</comment>
<feature type="transmembrane region" description="Helical" evidence="1">
    <location>
        <begin position="359"/>
        <end position="383"/>
    </location>
</feature>
<feature type="transmembrane region" description="Helical" evidence="1">
    <location>
        <begin position="125"/>
        <end position="144"/>
    </location>
</feature>
<feature type="transmembrane region" description="Helical" evidence="1">
    <location>
        <begin position="151"/>
        <end position="169"/>
    </location>
</feature>
<evidence type="ECO:0000313" key="3">
    <source>
        <dbReference type="Proteomes" id="UP000294564"/>
    </source>
</evidence>
<keyword evidence="1" id="KW-0812">Transmembrane</keyword>
<keyword evidence="1" id="KW-0472">Membrane</keyword>
<feature type="transmembrane region" description="Helical" evidence="1">
    <location>
        <begin position="47"/>
        <end position="66"/>
    </location>
</feature>
<reference evidence="2 3" key="1">
    <citation type="submission" date="2019-03" db="EMBL/GenBank/DDBJ databases">
        <title>Genomic Encyclopedia of Type Strains, Phase IV (KMG-IV): sequencing the most valuable type-strain genomes for metagenomic binning, comparative biology and taxonomic classification.</title>
        <authorList>
            <person name="Goeker M."/>
        </authorList>
    </citation>
    <scope>NUCLEOTIDE SEQUENCE [LARGE SCALE GENOMIC DNA]</scope>
    <source>
        <strain evidence="2 3">DSM 14836</strain>
    </source>
</reference>
<dbReference type="Proteomes" id="UP000294564">
    <property type="component" value="Unassembled WGS sequence"/>
</dbReference>
<evidence type="ECO:0000313" key="2">
    <source>
        <dbReference type="EMBL" id="TCP23892.1"/>
    </source>
</evidence>
<dbReference type="EMBL" id="SLXM01000007">
    <property type="protein sequence ID" value="TCP23892.1"/>
    <property type="molecule type" value="Genomic_DNA"/>
</dbReference>
<name>A0A4R2NQE3_9FLAO</name>
<organism evidence="2 3">
    <name type="scientific">Tenacibaculum skagerrakense</name>
    <dbReference type="NCBI Taxonomy" id="186571"/>
    <lineage>
        <taxon>Bacteria</taxon>
        <taxon>Pseudomonadati</taxon>
        <taxon>Bacteroidota</taxon>
        <taxon>Flavobacteriia</taxon>
        <taxon>Flavobacteriales</taxon>
        <taxon>Flavobacteriaceae</taxon>
        <taxon>Tenacibaculum</taxon>
    </lineage>
</organism>
<feature type="transmembrane region" description="Helical" evidence="1">
    <location>
        <begin position="332"/>
        <end position="353"/>
    </location>
</feature>
<gene>
    <name evidence="2" type="ORF">EV195_10757</name>
</gene>